<accession>A0A225ACL5</accession>
<dbReference type="Proteomes" id="UP000214365">
    <property type="component" value="Unassembled WGS sequence"/>
</dbReference>
<evidence type="ECO:0000313" key="2">
    <source>
        <dbReference type="Proteomes" id="UP000214365"/>
    </source>
</evidence>
<dbReference type="GeneID" id="31005214"/>
<protein>
    <submittedName>
        <fullName evidence="1">Uncharacterized protein</fullName>
    </submittedName>
</protein>
<organism evidence="1 2">
    <name type="scientific">Talaromyces atroroseus</name>
    <dbReference type="NCBI Taxonomy" id="1441469"/>
    <lineage>
        <taxon>Eukaryota</taxon>
        <taxon>Fungi</taxon>
        <taxon>Dikarya</taxon>
        <taxon>Ascomycota</taxon>
        <taxon>Pezizomycotina</taxon>
        <taxon>Eurotiomycetes</taxon>
        <taxon>Eurotiomycetidae</taxon>
        <taxon>Eurotiales</taxon>
        <taxon>Trichocomaceae</taxon>
        <taxon>Talaromyces</taxon>
        <taxon>Talaromyces sect. Trachyspermi</taxon>
    </lineage>
</organism>
<dbReference type="RefSeq" id="XP_020119002.1">
    <property type="nucleotide sequence ID" value="XM_020267951.1"/>
</dbReference>
<proteinExistence type="predicted"/>
<name>A0A225ACL5_TALAT</name>
<gene>
    <name evidence="1" type="ORF">UA08_05458</name>
</gene>
<reference evidence="1 2" key="1">
    <citation type="submission" date="2015-06" db="EMBL/GenBank/DDBJ databases">
        <title>Talaromyces atroroseus IBT 11181 draft genome.</title>
        <authorList>
            <person name="Rasmussen K.B."/>
            <person name="Rasmussen S."/>
            <person name="Petersen B."/>
            <person name="Sicheritz-Ponten T."/>
            <person name="Mortensen U.H."/>
            <person name="Thrane U."/>
        </authorList>
    </citation>
    <scope>NUCLEOTIDE SEQUENCE [LARGE SCALE GENOMIC DNA]</scope>
    <source>
        <strain evidence="1 2">IBT 11181</strain>
    </source>
</reference>
<dbReference type="AlphaFoldDB" id="A0A225ACL5"/>
<sequence>MRRKSDDPTEPYWAMPHGRTTRTEVTGDAVPYITEWAYSTKALSFAARRSPFHPGFLEFFFRGKGGKESFSLVLLTWEFGVPNWVMPDGALKMLFPSSRFIRMNHIKNPRYFFTLGSGGPTGAGNW</sequence>
<dbReference type="EMBL" id="LFMY01000008">
    <property type="protein sequence ID" value="OKL58881.1"/>
    <property type="molecule type" value="Genomic_DNA"/>
</dbReference>
<comment type="caution">
    <text evidence="1">The sequence shown here is derived from an EMBL/GenBank/DDBJ whole genome shotgun (WGS) entry which is preliminary data.</text>
</comment>
<evidence type="ECO:0000313" key="1">
    <source>
        <dbReference type="EMBL" id="OKL58881.1"/>
    </source>
</evidence>
<keyword evidence="2" id="KW-1185">Reference proteome</keyword>